<organism evidence="1 2">
    <name type="scientific">Pistacia atlantica</name>
    <dbReference type="NCBI Taxonomy" id="434234"/>
    <lineage>
        <taxon>Eukaryota</taxon>
        <taxon>Viridiplantae</taxon>
        <taxon>Streptophyta</taxon>
        <taxon>Embryophyta</taxon>
        <taxon>Tracheophyta</taxon>
        <taxon>Spermatophyta</taxon>
        <taxon>Magnoliopsida</taxon>
        <taxon>eudicotyledons</taxon>
        <taxon>Gunneridae</taxon>
        <taxon>Pentapetalae</taxon>
        <taxon>rosids</taxon>
        <taxon>malvids</taxon>
        <taxon>Sapindales</taxon>
        <taxon>Anacardiaceae</taxon>
        <taxon>Pistacia</taxon>
    </lineage>
</organism>
<gene>
    <name evidence="1" type="ORF">Patl1_28683</name>
</gene>
<keyword evidence="2" id="KW-1185">Reference proteome</keyword>
<sequence length="55" mass="6592">MISNPLHCRRRRRPFNRLLTGFDHQIRQDLAPYHHLPPLTSLCCRKSVTYCPIDF</sequence>
<dbReference type="EMBL" id="CM047901">
    <property type="protein sequence ID" value="KAJ0097755.1"/>
    <property type="molecule type" value="Genomic_DNA"/>
</dbReference>
<evidence type="ECO:0000313" key="1">
    <source>
        <dbReference type="EMBL" id="KAJ0097755.1"/>
    </source>
</evidence>
<evidence type="ECO:0000313" key="2">
    <source>
        <dbReference type="Proteomes" id="UP001164250"/>
    </source>
</evidence>
<accession>A0ACC1BFG2</accession>
<proteinExistence type="predicted"/>
<reference evidence="2" key="1">
    <citation type="journal article" date="2023" name="G3 (Bethesda)">
        <title>Genome assembly and association tests identify interacting loci associated with vigor, precocity, and sex in interspecific pistachio rootstocks.</title>
        <authorList>
            <person name="Palmer W."/>
            <person name="Jacygrad E."/>
            <person name="Sagayaradj S."/>
            <person name="Cavanaugh K."/>
            <person name="Han R."/>
            <person name="Bertier L."/>
            <person name="Beede B."/>
            <person name="Kafkas S."/>
            <person name="Golino D."/>
            <person name="Preece J."/>
            <person name="Michelmore R."/>
        </authorList>
    </citation>
    <scope>NUCLEOTIDE SEQUENCE [LARGE SCALE GENOMIC DNA]</scope>
</reference>
<name>A0ACC1BFG2_9ROSI</name>
<comment type="caution">
    <text evidence="1">The sequence shown here is derived from an EMBL/GenBank/DDBJ whole genome shotgun (WGS) entry which is preliminary data.</text>
</comment>
<dbReference type="Proteomes" id="UP001164250">
    <property type="component" value="Chromosome 5"/>
</dbReference>
<protein>
    <submittedName>
        <fullName evidence="1">Uncharacterized protein</fullName>
    </submittedName>
</protein>